<gene>
    <name evidence="2" type="ORF">ECPE_LOCUS5950</name>
</gene>
<evidence type="ECO:0000313" key="4">
    <source>
        <dbReference type="WBParaSite" id="ECPE_0000596301-mRNA-1"/>
    </source>
</evidence>
<evidence type="ECO:0000313" key="2">
    <source>
        <dbReference type="EMBL" id="VDP77002.1"/>
    </source>
</evidence>
<dbReference type="WBParaSite" id="ECPE_0000596301-mRNA-1">
    <property type="protein sequence ID" value="ECPE_0000596301-mRNA-1"/>
    <property type="gene ID" value="ECPE_0000596301"/>
</dbReference>
<dbReference type="OrthoDB" id="10487607at2759"/>
<dbReference type="Proteomes" id="UP000272942">
    <property type="component" value="Unassembled WGS sequence"/>
</dbReference>
<reference evidence="4" key="1">
    <citation type="submission" date="2016-06" db="UniProtKB">
        <authorList>
            <consortium name="WormBaseParasite"/>
        </authorList>
    </citation>
    <scope>IDENTIFICATION</scope>
</reference>
<feature type="compositionally biased region" description="Polar residues" evidence="1">
    <location>
        <begin position="456"/>
        <end position="469"/>
    </location>
</feature>
<sequence length="520" mass="59830">MTGLVTTFLQEEITDMHHIDKPSPNTTSSDDLCWWKHKTKDEIKSCLRKALKRRAENKCTKQPRQEPGSMCEPDSDKMTPDTLSQILSDPYAHVYYFLIDCRLHPQSQAYMKRTVPGAISLAEIFDSEQRISKRCLRKLLRQRHKQLLQATSGSETQQKLTVLLIADLINTTHPVKNQIILEEIEEFVRTKCFVTIVDKSNSSPKSAECADCENEIVCFRLDFHEIRKNTPWILTSTKYNAHARWVSPPLKLAEGKVWLWQDAQSGNSEQLTGTTNQEVDFGSVKSLIKRYNLDCILVLTIDPKAECDRWKFAKLKRSVVFVNENCLSDAKRFFTVIVQILNFLTKPDDTFYSDTDTEWLAVRSSQSTSRLLITDLTANDGPTFCLGLLMLLLPCSFSNAYFHFTSSRPHPNRNFVNTELLQSLNVAILESCRQNLFSLWKISGKKRSHRGRTRIPESTRTNASPNCPSFHLNTPENDSFVEENEEKFHMNPTLTTTIPDTDRLYEETLERLEQFKVSSK</sequence>
<dbReference type="EMBL" id="UZAN01042873">
    <property type="protein sequence ID" value="VDP77002.1"/>
    <property type="molecule type" value="Genomic_DNA"/>
</dbReference>
<evidence type="ECO:0000256" key="1">
    <source>
        <dbReference type="SAM" id="MobiDB-lite"/>
    </source>
</evidence>
<organism evidence="4">
    <name type="scientific">Echinostoma caproni</name>
    <dbReference type="NCBI Taxonomy" id="27848"/>
    <lineage>
        <taxon>Eukaryota</taxon>
        <taxon>Metazoa</taxon>
        <taxon>Spiralia</taxon>
        <taxon>Lophotrochozoa</taxon>
        <taxon>Platyhelminthes</taxon>
        <taxon>Trematoda</taxon>
        <taxon>Digenea</taxon>
        <taxon>Plagiorchiida</taxon>
        <taxon>Echinostomata</taxon>
        <taxon>Echinostomatoidea</taxon>
        <taxon>Echinostomatidae</taxon>
        <taxon>Echinostoma</taxon>
    </lineage>
</organism>
<protein>
    <submittedName>
        <fullName evidence="4">SWIM-type domain-containing protein</fullName>
    </submittedName>
</protein>
<reference evidence="2 3" key="2">
    <citation type="submission" date="2018-11" db="EMBL/GenBank/DDBJ databases">
        <authorList>
            <consortium name="Pathogen Informatics"/>
        </authorList>
    </citation>
    <scope>NUCLEOTIDE SEQUENCE [LARGE SCALE GENOMIC DNA]</scope>
    <source>
        <strain evidence="2 3">Egypt</strain>
    </source>
</reference>
<proteinExistence type="predicted"/>
<accession>A0A183AG65</accession>
<evidence type="ECO:0000313" key="3">
    <source>
        <dbReference type="Proteomes" id="UP000272942"/>
    </source>
</evidence>
<name>A0A183AG65_9TREM</name>
<feature type="region of interest" description="Disordered" evidence="1">
    <location>
        <begin position="450"/>
        <end position="469"/>
    </location>
</feature>
<keyword evidence="3" id="KW-1185">Reference proteome</keyword>
<dbReference type="AlphaFoldDB" id="A0A183AG65"/>
<feature type="region of interest" description="Disordered" evidence="1">
    <location>
        <begin position="56"/>
        <end position="79"/>
    </location>
</feature>